<evidence type="ECO:0000256" key="3">
    <source>
        <dbReference type="ARBA" id="ARBA00022692"/>
    </source>
</evidence>
<dbReference type="PANTHER" id="PTHR31942">
    <property type="entry name" value="MLO-LIKE PROTEIN 1"/>
    <property type="match status" value="1"/>
</dbReference>
<dbReference type="Proteomes" id="UP000008827">
    <property type="component" value="Chromosome 19"/>
</dbReference>
<dbReference type="AlphaFoldDB" id="K7MX47"/>
<evidence type="ECO:0000256" key="2">
    <source>
        <dbReference type="ARBA" id="ARBA00006574"/>
    </source>
</evidence>
<evidence type="ECO:0000313" key="10">
    <source>
        <dbReference type="Proteomes" id="UP000008827"/>
    </source>
</evidence>
<dbReference type="EnsemblPlants" id="KRG94306">
    <property type="protein sequence ID" value="KRG94306"/>
    <property type="gene ID" value="GLYMA_19G074700"/>
</dbReference>
<reference evidence="8 9" key="1">
    <citation type="journal article" date="2010" name="Nature">
        <title>Genome sequence of the palaeopolyploid soybean.</title>
        <authorList>
            <person name="Schmutz J."/>
            <person name="Cannon S.B."/>
            <person name="Schlueter J."/>
            <person name="Ma J."/>
            <person name="Mitros T."/>
            <person name="Nelson W."/>
            <person name="Hyten D.L."/>
            <person name="Song Q."/>
            <person name="Thelen J.J."/>
            <person name="Cheng J."/>
            <person name="Xu D."/>
            <person name="Hellsten U."/>
            <person name="May G.D."/>
            <person name="Yu Y."/>
            <person name="Sakurai T."/>
            <person name="Umezawa T."/>
            <person name="Bhattacharyya M.K."/>
            <person name="Sandhu D."/>
            <person name="Valliyodan B."/>
            <person name="Lindquist E."/>
            <person name="Peto M."/>
            <person name="Grant D."/>
            <person name="Shu S."/>
            <person name="Goodstein D."/>
            <person name="Barry K."/>
            <person name="Futrell-Griggs M."/>
            <person name="Abernathy B."/>
            <person name="Du J."/>
            <person name="Tian Z."/>
            <person name="Zhu L."/>
            <person name="Gill N."/>
            <person name="Joshi T."/>
            <person name="Libault M."/>
            <person name="Sethuraman A."/>
            <person name="Zhang X.-C."/>
            <person name="Shinozaki K."/>
            <person name="Nguyen H.T."/>
            <person name="Wing R.A."/>
            <person name="Cregan P."/>
            <person name="Specht J."/>
            <person name="Grimwood J."/>
            <person name="Rokhsar D."/>
            <person name="Stacey G."/>
            <person name="Shoemaker R.C."/>
            <person name="Jackson S.A."/>
        </authorList>
    </citation>
    <scope>NUCLEOTIDE SEQUENCE</scope>
    <source>
        <strain evidence="9">cv. Williams 82</strain>
        <tissue evidence="8">Callus</tissue>
    </source>
</reference>
<sequence>MKDLAIVSKGQKHKSALYESLEKVNGELMMLGFISMLLVVFQGPLSKICISQNVASMWHPCSNPKKALSKSDGKSDSDTNGRKLLKYLDPILWCVLLAKGYDKCADKESWKLFH</sequence>
<evidence type="ECO:0000256" key="1">
    <source>
        <dbReference type="ARBA" id="ARBA00004141"/>
    </source>
</evidence>
<name>K7MX47_SOYBN</name>
<comment type="subcellular location">
    <subcellularLocation>
        <location evidence="1">Membrane</location>
        <topology evidence="1">Multi-pass membrane protein</topology>
    </subcellularLocation>
</comment>
<evidence type="ECO:0000256" key="4">
    <source>
        <dbReference type="ARBA" id="ARBA00022821"/>
    </source>
</evidence>
<dbReference type="Pfam" id="PF03094">
    <property type="entry name" value="Mlo"/>
    <property type="match status" value="1"/>
</dbReference>
<dbReference type="SMR" id="K7MX47"/>
<accession>K7MX47</accession>
<dbReference type="InParanoid" id="K7MX47"/>
<evidence type="ECO:0008006" key="11">
    <source>
        <dbReference type="Google" id="ProtNLM"/>
    </source>
</evidence>
<dbReference type="STRING" id="3847.K7MX47"/>
<keyword evidence="4" id="KW-0611">Plant defense</keyword>
<keyword evidence="7" id="KW-0568">Pathogenesis-related protein</keyword>
<dbReference type="Gramene" id="KRG94306">
    <property type="protein sequence ID" value="KRG94306"/>
    <property type="gene ID" value="GLYMA_19G074700"/>
</dbReference>
<evidence type="ECO:0000256" key="6">
    <source>
        <dbReference type="ARBA" id="ARBA00023136"/>
    </source>
</evidence>
<evidence type="ECO:0000256" key="7">
    <source>
        <dbReference type="ARBA" id="ARBA00023265"/>
    </source>
</evidence>
<dbReference type="InterPro" id="IPR004326">
    <property type="entry name" value="Mlo"/>
</dbReference>
<evidence type="ECO:0000313" key="9">
    <source>
        <dbReference type="EnsemblPlants" id="KRG94306"/>
    </source>
</evidence>
<dbReference type="PANTHER" id="PTHR31942:SF84">
    <property type="entry name" value="MLO-LIKE PROTEIN 12"/>
    <property type="match status" value="1"/>
</dbReference>
<reference evidence="8" key="3">
    <citation type="submission" date="2018-07" db="EMBL/GenBank/DDBJ databases">
        <title>WGS assembly of Glycine max.</title>
        <authorList>
            <person name="Schmutz J."/>
            <person name="Cannon S."/>
            <person name="Schlueter J."/>
            <person name="Ma J."/>
            <person name="Mitros T."/>
            <person name="Nelson W."/>
            <person name="Hyten D."/>
            <person name="Song Q."/>
            <person name="Thelen J."/>
            <person name="Cheng J."/>
            <person name="Xu D."/>
            <person name="Hellsten U."/>
            <person name="May G."/>
            <person name="Yu Y."/>
            <person name="Sakurai T."/>
            <person name="Umezawa T."/>
            <person name="Bhattacharyya M."/>
            <person name="Sandhu D."/>
            <person name="Valliyodan B."/>
            <person name="Lindquist E."/>
            <person name="Peto M."/>
            <person name="Grant D."/>
            <person name="Shu S."/>
            <person name="Goodstein D."/>
            <person name="Barry K."/>
            <person name="Futrell-Griggs M."/>
            <person name="Abernathy B."/>
            <person name="Du J."/>
            <person name="Tian Z."/>
            <person name="Zhu L."/>
            <person name="Gill N."/>
            <person name="Joshi T."/>
            <person name="Libault M."/>
            <person name="Sethuraman A."/>
            <person name="Zhang X."/>
            <person name="Shinozaki K."/>
            <person name="Nguyen H."/>
            <person name="Wing R."/>
            <person name="Cregan P."/>
            <person name="Specht J."/>
            <person name="Grimwood J."/>
            <person name="Rokhsar D."/>
            <person name="Stacey G."/>
            <person name="Shoemaker R."/>
            <person name="Jackson S."/>
        </authorList>
    </citation>
    <scope>NUCLEOTIDE SEQUENCE</scope>
    <source>
        <tissue evidence="8">Callus</tissue>
    </source>
</reference>
<keyword evidence="10" id="KW-1185">Reference proteome</keyword>
<dbReference type="GO" id="GO:0016020">
    <property type="term" value="C:membrane"/>
    <property type="evidence" value="ECO:0007669"/>
    <property type="project" value="UniProtKB-SubCell"/>
</dbReference>
<proteinExistence type="inferred from homology"/>
<dbReference type="GO" id="GO:0006952">
    <property type="term" value="P:defense response"/>
    <property type="evidence" value="ECO:0007669"/>
    <property type="project" value="UniProtKB-KW"/>
</dbReference>
<evidence type="ECO:0000313" key="8">
    <source>
        <dbReference type="EMBL" id="KRG94306.1"/>
    </source>
</evidence>
<keyword evidence="6" id="KW-0472">Membrane</keyword>
<reference evidence="9" key="2">
    <citation type="submission" date="2018-02" db="UniProtKB">
        <authorList>
            <consortium name="EnsemblPlants"/>
        </authorList>
    </citation>
    <scope>IDENTIFICATION</scope>
    <source>
        <strain evidence="9">Williams 82</strain>
    </source>
</reference>
<organism evidence="8">
    <name type="scientific">Glycine max</name>
    <name type="common">Soybean</name>
    <name type="synonym">Glycine hispida</name>
    <dbReference type="NCBI Taxonomy" id="3847"/>
    <lineage>
        <taxon>Eukaryota</taxon>
        <taxon>Viridiplantae</taxon>
        <taxon>Streptophyta</taxon>
        <taxon>Embryophyta</taxon>
        <taxon>Tracheophyta</taxon>
        <taxon>Spermatophyta</taxon>
        <taxon>Magnoliopsida</taxon>
        <taxon>eudicotyledons</taxon>
        <taxon>Gunneridae</taxon>
        <taxon>Pentapetalae</taxon>
        <taxon>rosids</taxon>
        <taxon>fabids</taxon>
        <taxon>Fabales</taxon>
        <taxon>Fabaceae</taxon>
        <taxon>Papilionoideae</taxon>
        <taxon>50 kb inversion clade</taxon>
        <taxon>NPAAA clade</taxon>
        <taxon>indigoferoid/millettioid clade</taxon>
        <taxon>Phaseoleae</taxon>
        <taxon>Glycine</taxon>
        <taxon>Glycine subgen. Soja</taxon>
    </lineage>
</organism>
<dbReference type="EMBL" id="CM000852">
    <property type="protein sequence ID" value="KRG94306.1"/>
    <property type="molecule type" value="Genomic_DNA"/>
</dbReference>
<protein>
    <recommendedName>
        <fullName evidence="11">MLO-like protein</fullName>
    </recommendedName>
</protein>
<evidence type="ECO:0000256" key="5">
    <source>
        <dbReference type="ARBA" id="ARBA00022989"/>
    </source>
</evidence>
<dbReference type="PaxDb" id="3847-GLYMA19G22345.1"/>
<dbReference type="HOGENOM" id="CLU_2125532_0_0_1"/>
<keyword evidence="5" id="KW-1133">Transmembrane helix</keyword>
<gene>
    <name evidence="8" type="ORF">GLYMA_19G074700</name>
</gene>
<comment type="similarity">
    <text evidence="2">Belongs to the MLO family.</text>
</comment>
<keyword evidence="3" id="KW-0812">Transmembrane</keyword>